<dbReference type="eggNOG" id="COG2814">
    <property type="taxonomic scope" value="Bacteria"/>
</dbReference>
<feature type="transmembrane region" description="Helical" evidence="6">
    <location>
        <begin position="21"/>
        <end position="47"/>
    </location>
</feature>
<reference evidence="8 9" key="1">
    <citation type="journal article" date="2011" name="J. Bacteriol.">
        <title>Complete genome sequence of the industrial strain Ketogulonicigenium vulgare WSH-001.</title>
        <authorList>
            <person name="Liu L."/>
            <person name="Li Y."/>
            <person name="Zhang J."/>
            <person name="Zhou Z."/>
            <person name="Liu J."/>
            <person name="Li X."/>
            <person name="Zhou J."/>
            <person name="Du G."/>
            <person name="Wang L."/>
            <person name="Chen J."/>
        </authorList>
    </citation>
    <scope>NUCLEOTIDE SEQUENCE [LARGE SCALE GENOMIC DNA]</scope>
    <source>
        <strain evidence="8 9">WSH-001</strain>
    </source>
</reference>
<proteinExistence type="predicted"/>
<dbReference type="PANTHER" id="PTHR43124:SF3">
    <property type="entry name" value="CHLORAMPHENICOL EFFLUX PUMP RV0191"/>
    <property type="match status" value="1"/>
</dbReference>
<evidence type="ECO:0000256" key="5">
    <source>
        <dbReference type="ARBA" id="ARBA00023136"/>
    </source>
</evidence>
<feature type="domain" description="Major facilitator superfamily (MFS) profile" evidence="7">
    <location>
        <begin position="20"/>
        <end position="394"/>
    </location>
</feature>
<feature type="transmembrane region" description="Helical" evidence="6">
    <location>
        <begin position="174"/>
        <end position="196"/>
    </location>
</feature>
<dbReference type="PROSITE" id="PS50850">
    <property type="entry name" value="MFS"/>
    <property type="match status" value="1"/>
</dbReference>
<feature type="transmembrane region" description="Helical" evidence="6">
    <location>
        <begin position="345"/>
        <end position="366"/>
    </location>
</feature>
<feature type="transmembrane region" description="Helical" evidence="6">
    <location>
        <begin position="372"/>
        <end position="393"/>
    </location>
</feature>
<evidence type="ECO:0000256" key="4">
    <source>
        <dbReference type="ARBA" id="ARBA00022989"/>
    </source>
</evidence>
<keyword evidence="5 6" id="KW-0472">Membrane</keyword>
<feature type="transmembrane region" description="Helical" evidence="6">
    <location>
        <begin position="59"/>
        <end position="78"/>
    </location>
</feature>
<evidence type="ECO:0000259" key="7">
    <source>
        <dbReference type="PROSITE" id="PS50850"/>
    </source>
</evidence>
<keyword evidence="9" id="KW-1185">Reference proteome</keyword>
<dbReference type="CDD" id="cd17324">
    <property type="entry name" value="MFS_NepI_like"/>
    <property type="match status" value="1"/>
</dbReference>
<keyword evidence="4 6" id="KW-1133">Transmembrane helix</keyword>
<organism evidence="8 9">
    <name type="scientific">Ketogulonicigenium vulgare (strain WSH-001)</name>
    <dbReference type="NCBI Taxonomy" id="759362"/>
    <lineage>
        <taxon>Bacteria</taxon>
        <taxon>Pseudomonadati</taxon>
        <taxon>Pseudomonadota</taxon>
        <taxon>Alphaproteobacteria</taxon>
        <taxon>Rhodobacterales</taxon>
        <taxon>Roseobacteraceae</taxon>
        <taxon>Ketogulonicigenium</taxon>
    </lineage>
</organism>
<dbReference type="EMBL" id="CP002018">
    <property type="protein sequence ID" value="AEM42341.1"/>
    <property type="molecule type" value="Genomic_DNA"/>
</dbReference>
<dbReference type="InterPro" id="IPR036259">
    <property type="entry name" value="MFS_trans_sf"/>
</dbReference>
<dbReference type="GO" id="GO:0005886">
    <property type="term" value="C:plasma membrane"/>
    <property type="evidence" value="ECO:0007669"/>
    <property type="project" value="UniProtKB-SubCell"/>
</dbReference>
<dbReference type="InterPro" id="IPR050189">
    <property type="entry name" value="MFS_Efflux_Transporters"/>
</dbReference>
<name>F9Y855_KETVW</name>
<feature type="transmembrane region" description="Helical" evidence="6">
    <location>
        <begin position="252"/>
        <end position="272"/>
    </location>
</feature>
<keyword evidence="2" id="KW-1003">Cell membrane</keyword>
<evidence type="ECO:0000313" key="8">
    <source>
        <dbReference type="EMBL" id="AEM42341.1"/>
    </source>
</evidence>
<evidence type="ECO:0000256" key="3">
    <source>
        <dbReference type="ARBA" id="ARBA00022692"/>
    </source>
</evidence>
<evidence type="ECO:0000256" key="6">
    <source>
        <dbReference type="SAM" id="Phobius"/>
    </source>
</evidence>
<dbReference type="Pfam" id="PF07690">
    <property type="entry name" value="MFS_1"/>
    <property type="match status" value="1"/>
</dbReference>
<evidence type="ECO:0000256" key="2">
    <source>
        <dbReference type="ARBA" id="ARBA00022475"/>
    </source>
</evidence>
<dbReference type="OrthoDB" id="9788453at2"/>
<feature type="transmembrane region" description="Helical" evidence="6">
    <location>
        <begin position="143"/>
        <end position="162"/>
    </location>
</feature>
<feature type="transmembrane region" description="Helical" evidence="6">
    <location>
        <begin position="111"/>
        <end position="136"/>
    </location>
</feature>
<dbReference type="AlphaFoldDB" id="F9Y855"/>
<dbReference type="GO" id="GO:0022857">
    <property type="term" value="F:transmembrane transporter activity"/>
    <property type="evidence" value="ECO:0007669"/>
    <property type="project" value="InterPro"/>
</dbReference>
<dbReference type="SUPFAM" id="SSF103473">
    <property type="entry name" value="MFS general substrate transporter"/>
    <property type="match status" value="1"/>
</dbReference>
<protein>
    <submittedName>
        <fullName evidence="8">Arabinose efflux permease, MFS-like protein</fullName>
    </submittedName>
</protein>
<keyword evidence="3 6" id="KW-0812">Transmembrane</keyword>
<dbReference type="Proteomes" id="UP000000692">
    <property type="component" value="Chromosome"/>
</dbReference>
<sequence length="398" mass="41445">MRTALSATLVAGRKVPVGIIIFALAMGGFSIGTAEFAAMSLLPYYALNFGISEAEASHAISSYALGVVIGAPILAVLGAQMSKRILLVALMAFYAIANLAASVAPTYQLMIVARFFAGLPHGAYFGVAMLLAASLVPYEKRSFAISLVITGLTVATVVGVPAANLMGQTIGWRWGIAIVGALALLTAVLILSLAPQDKPNKAANPLSELSALKNRKVLLALLSGAVGFGGYFATYTYAASTLVEVTQMPERMVPLVFALMGIGMTLGTLVIGKLADKSLIGTGWTILGASFVLQLIYPSATGNIWSVVLVLFLIGAFSSFSTVMQTWLMNVAGDAQTLAAAMNHASFNMANALGPLFAGMALAAGWGLPSTGYVAAIMYAVGMVIFAIMIWDLKRDQA</sequence>
<dbReference type="PATRIC" id="fig|759362.5.peg.2613"/>
<dbReference type="PANTHER" id="PTHR43124">
    <property type="entry name" value="PURINE EFFLUX PUMP PBUE"/>
    <property type="match status" value="1"/>
</dbReference>
<accession>F9Y855</accession>
<feature type="transmembrane region" description="Helical" evidence="6">
    <location>
        <begin position="303"/>
        <end position="324"/>
    </location>
</feature>
<evidence type="ECO:0000256" key="1">
    <source>
        <dbReference type="ARBA" id="ARBA00004651"/>
    </source>
</evidence>
<dbReference type="InterPro" id="IPR020846">
    <property type="entry name" value="MFS_dom"/>
</dbReference>
<dbReference type="InterPro" id="IPR011701">
    <property type="entry name" value="MFS"/>
</dbReference>
<dbReference type="HOGENOM" id="CLU_001265_61_2_5"/>
<dbReference type="Gene3D" id="1.20.1250.20">
    <property type="entry name" value="MFS general substrate transporter like domains"/>
    <property type="match status" value="2"/>
</dbReference>
<feature type="transmembrane region" description="Helical" evidence="6">
    <location>
        <begin position="279"/>
        <end position="297"/>
    </location>
</feature>
<gene>
    <name evidence="8" type="ordered locus">KVU_2502</name>
</gene>
<evidence type="ECO:0000313" key="9">
    <source>
        <dbReference type="Proteomes" id="UP000000692"/>
    </source>
</evidence>
<comment type="subcellular location">
    <subcellularLocation>
        <location evidence="1">Cell membrane</location>
        <topology evidence="1">Multi-pass membrane protein</topology>
    </subcellularLocation>
</comment>
<feature type="transmembrane region" description="Helical" evidence="6">
    <location>
        <begin position="85"/>
        <end position="105"/>
    </location>
</feature>
<dbReference type="KEGG" id="kvl:KVU_2502"/>
<feature type="transmembrane region" description="Helical" evidence="6">
    <location>
        <begin position="217"/>
        <end position="240"/>
    </location>
</feature>